<dbReference type="Gene3D" id="1.10.10.2690">
    <property type="match status" value="1"/>
</dbReference>
<evidence type="ECO:0000259" key="4">
    <source>
        <dbReference type="Pfam" id="PF13518"/>
    </source>
</evidence>
<sequence>MSKARVVITAVVVEGRSQAEVARSYGVSKGWVSKLVARYRAEGEAAFEPRSRRPRSSPNAIDADTVELIVRLRKDHALPKALPAGSRDADTHTRVRHDRIDPSGVVTLRLGGRLHHIGIGRTHARTHVILLVDDLHVRVVDAVTGELLRELTIDPTRDYQPQEKPETTKPPNP</sequence>
<feature type="domain" description="Insertion element IS150 protein InsJ-like helix-turn-helix" evidence="4">
    <location>
        <begin position="9"/>
        <end position="55"/>
    </location>
</feature>
<dbReference type="InterPro" id="IPR053721">
    <property type="entry name" value="Fimbrial_Adhesin_Reg"/>
</dbReference>
<keyword evidence="2" id="KW-0804">Transcription</keyword>
<evidence type="ECO:0000256" key="1">
    <source>
        <dbReference type="ARBA" id="ARBA00023015"/>
    </source>
</evidence>
<dbReference type="AlphaFoldDB" id="A0A5C4WS43"/>
<reference evidence="5 6" key="1">
    <citation type="submission" date="2019-10" db="EMBL/GenBank/DDBJ databases">
        <title>Nonomuraea sp. nov., isolated from Phyllanthus amarus.</title>
        <authorList>
            <person name="Klykleung N."/>
            <person name="Tanasupawat S."/>
        </authorList>
    </citation>
    <scope>NUCLEOTIDE SEQUENCE [LARGE SCALE GENOMIC DNA]</scope>
    <source>
        <strain evidence="5 6">PA1-10</strain>
    </source>
</reference>
<feature type="region of interest" description="Disordered" evidence="3">
    <location>
        <begin position="154"/>
        <end position="173"/>
    </location>
</feature>
<name>A0A5C4WS43_9ACTN</name>
<organism evidence="5 6">
    <name type="scientific">Nonomuraea phyllanthi</name>
    <dbReference type="NCBI Taxonomy" id="2219224"/>
    <lineage>
        <taxon>Bacteria</taxon>
        <taxon>Bacillati</taxon>
        <taxon>Actinomycetota</taxon>
        <taxon>Actinomycetes</taxon>
        <taxon>Streptosporangiales</taxon>
        <taxon>Streptosporangiaceae</taxon>
        <taxon>Nonomuraea</taxon>
    </lineage>
</organism>
<dbReference type="OrthoDB" id="568335at2"/>
<keyword evidence="1" id="KW-0805">Transcription regulation</keyword>
<dbReference type="Pfam" id="PF13518">
    <property type="entry name" value="HTH_28"/>
    <property type="match status" value="1"/>
</dbReference>
<evidence type="ECO:0000256" key="2">
    <source>
        <dbReference type="ARBA" id="ARBA00023163"/>
    </source>
</evidence>
<dbReference type="Proteomes" id="UP000312512">
    <property type="component" value="Unassembled WGS sequence"/>
</dbReference>
<proteinExistence type="predicted"/>
<dbReference type="EMBL" id="VDLX02000002">
    <property type="protein sequence ID" value="KAB8196456.1"/>
    <property type="molecule type" value="Genomic_DNA"/>
</dbReference>
<keyword evidence="6" id="KW-1185">Reference proteome</keyword>
<evidence type="ECO:0000256" key="3">
    <source>
        <dbReference type="SAM" id="MobiDB-lite"/>
    </source>
</evidence>
<evidence type="ECO:0000313" key="5">
    <source>
        <dbReference type="EMBL" id="KAB8196456.1"/>
    </source>
</evidence>
<evidence type="ECO:0000313" key="6">
    <source>
        <dbReference type="Proteomes" id="UP000312512"/>
    </source>
</evidence>
<dbReference type="InterPro" id="IPR009057">
    <property type="entry name" value="Homeodomain-like_sf"/>
</dbReference>
<protein>
    <submittedName>
        <fullName evidence="5">Helix-turn-helix domain-containing protein</fullName>
    </submittedName>
</protein>
<comment type="caution">
    <text evidence="5">The sequence shown here is derived from an EMBL/GenBank/DDBJ whole genome shotgun (WGS) entry which is preliminary data.</text>
</comment>
<accession>A0A5C4WS43</accession>
<gene>
    <name evidence="5" type="ORF">FH608_006850</name>
</gene>
<dbReference type="SUPFAM" id="SSF46689">
    <property type="entry name" value="Homeodomain-like"/>
    <property type="match status" value="1"/>
</dbReference>
<feature type="compositionally biased region" description="Basic and acidic residues" evidence="3">
    <location>
        <begin position="154"/>
        <end position="167"/>
    </location>
</feature>
<dbReference type="InterPro" id="IPR055247">
    <property type="entry name" value="InsJ-like_HTH"/>
</dbReference>